<protein>
    <submittedName>
        <fullName evidence="1">Uncharacterized protein</fullName>
    </submittedName>
</protein>
<name>A0ABT3J9K9_9RHOB</name>
<keyword evidence="2" id="KW-1185">Reference proteome</keyword>
<comment type="caution">
    <text evidence="1">The sequence shown here is derived from an EMBL/GenBank/DDBJ whole genome shotgun (WGS) entry which is preliminary data.</text>
</comment>
<dbReference type="RefSeq" id="WP_264773615.1">
    <property type="nucleotide sequence ID" value="NZ_JAPDOG010000041.1"/>
</dbReference>
<accession>A0ABT3J9K9</accession>
<dbReference type="EMBL" id="JAPDOG010000041">
    <property type="protein sequence ID" value="MCW3784379.1"/>
    <property type="molecule type" value="Genomic_DNA"/>
</dbReference>
<gene>
    <name evidence="1" type="ORF">OM960_22910</name>
</gene>
<reference evidence="1 2" key="1">
    <citation type="submission" date="2022-10" db="EMBL/GenBank/DDBJ databases">
        <title>Defluviimonas sp. CAU 1641 isolated from mud.</title>
        <authorList>
            <person name="Kim W."/>
        </authorList>
    </citation>
    <scope>NUCLEOTIDE SEQUENCE [LARGE SCALE GENOMIC DNA]</scope>
    <source>
        <strain evidence="1 2">CAU 1641</strain>
    </source>
</reference>
<proteinExistence type="predicted"/>
<sequence length="375" mass="41076">MTEQIDGKTILKQYLFGTADVPTNFNLRIRPADAPDTDITLNGAATLQDGHGRYAWLSRSNLVEAFFSTPQTIGEGVYSIADIANTIDFPLNPNTDLLLPINNYTTDPSGLDHAARSFIFGLAEARLASARFVVGGTGERWIEDAVIEMGEDQFDFKSSNDTSQTISEYVGAPTFDPYELGRGVNINYTGTLTLFSEGNPYTNSMFNADQLSEPSNSSWFAAAAITGNIASFWSYKEYLQSDPILAYYEVGYFGQPKDVIYIDSRAENQDFISIINNTIVVGNENSNTFKIGATRGVEIYASFGNDNVYLTVAGGHYVDGFDGYDSVNYTLLLETLYSRGDGLYVMIGADGTFFVLEKSGFGATDVLENVEYLGV</sequence>
<evidence type="ECO:0000313" key="2">
    <source>
        <dbReference type="Proteomes" id="UP001207582"/>
    </source>
</evidence>
<dbReference type="Proteomes" id="UP001207582">
    <property type="component" value="Unassembled WGS sequence"/>
</dbReference>
<organism evidence="1 2">
    <name type="scientific">Defluviimonas salinarum</name>
    <dbReference type="NCBI Taxonomy" id="2992147"/>
    <lineage>
        <taxon>Bacteria</taxon>
        <taxon>Pseudomonadati</taxon>
        <taxon>Pseudomonadota</taxon>
        <taxon>Alphaproteobacteria</taxon>
        <taxon>Rhodobacterales</taxon>
        <taxon>Paracoccaceae</taxon>
        <taxon>Albidovulum</taxon>
    </lineage>
</organism>
<evidence type="ECO:0000313" key="1">
    <source>
        <dbReference type="EMBL" id="MCW3784379.1"/>
    </source>
</evidence>